<dbReference type="VEuPathDB" id="FungiDB:ASPGLDRAFT_1509712"/>
<dbReference type="RefSeq" id="XP_022404093.1">
    <property type="nucleotide sequence ID" value="XM_022542199.1"/>
</dbReference>
<feature type="transmembrane region" description="Helical" evidence="1">
    <location>
        <begin position="39"/>
        <end position="60"/>
    </location>
</feature>
<name>A0A1L9VU28_ASPGL</name>
<organism evidence="2 3">
    <name type="scientific">Aspergillus glaucus CBS 516.65</name>
    <dbReference type="NCBI Taxonomy" id="1160497"/>
    <lineage>
        <taxon>Eukaryota</taxon>
        <taxon>Fungi</taxon>
        <taxon>Dikarya</taxon>
        <taxon>Ascomycota</taxon>
        <taxon>Pezizomycotina</taxon>
        <taxon>Eurotiomycetes</taxon>
        <taxon>Eurotiomycetidae</taxon>
        <taxon>Eurotiales</taxon>
        <taxon>Aspergillaceae</taxon>
        <taxon>Aspergillus</taxon>
        <taxon>Aspergillus subgen. Aspergillus</taxon>
    </lineage>
</organism>
<feature type="transmembrane region" description="Helical" evidence="1">
    <location>
        <begin position="72"/>
        <end position="93"/>
    </location>
</feature>
<dbReference type="AlphaFoldDB" id="A0A1L9VU28"/>
<gene>
    <name evidence="2" type="ORF">ASPGLDRAFT_1509712</name>
</gene>
<evidence type="ECO:0008006" key="4">
    <source>
        <dbReference type="Google" id="ProtNLM"/>
    </source>
</evidence>
<reference evidence="3" key="1">
    <citation type="journal article" date="2017" name="Genome Biol.">
        <title>Comparative genomics reveals high biological diversity and specific adaptations in the industrially and medically important fungal genus Aspergillus.</title>
        <authorList>
            <person name="de Vries R.P."/>
            <person name="Riley R."/>
            <person name="Wiebenga A."/>
            <person name="Aguilar-Osorio G."/>
            <person name="Amillis S."/>
            <person name="Uchima C.A."/>
            <person name="Anderluh G."/>
            <person name="Asadollahi M."/>
            <person name="Askin M."/>
            <person name="Barry K."/>
            <person name="Battaglia E."/>
            <person name="Bayram O."/>
            <person name="Benocci T."/>
            <person name="Braus-Stromeyer S.A."/>
            <person name="Caldana C."/>
            <person name="Canovas D."/>
            <person name="Cerqueira G.C."/>
            <person name="Chen F."/>
            <person name="Chen W."/>
            <person name="Choi C."/>
            <person name="Clum A."/>
            <person name="Dos Santos R.A."/>
            <person name="Damasio A.R."/>
            <person name="Diallinas G."/>
            <person name="Emri T."/>
            <person name="Fekete E."/>
            <person name="Flipphi M."/>
            <person name="Freyberg S."/>
            <person name="Gallo A."/>
            <person name="Gournas C."/>
            <person name="Habgood R."/>
            <person name="Hainaut M."/>
            <person name="Harispe M.L."/>
            <person name="Henrissat B."/>
            <person name="Hilden K.S."/>
            <person name="Hope R."/>
            <person name="Hossain A."/>
            <person name="Karabika E."/>
            <person name="Karaffa L."/>
            <person name="Karanyi Z."/>
            <person name="Krasevec N."/>
            <person name="Kuo A."/>
            <person name="Kusch H."/>
            <person name="LaButti K."/>
            <person name="Lagendijk E.L."/>
            <person name="Lapidus A."/>
            <person name="Levasseur A."/>
            <person name="Lindquist E."/>
            <person name="Lipzen A."/>
            <person name="Logrieco A.F."/>
            <person name="MacCabe A."/>
            <person name="Maekelae M.R."/>
            <person name="Malavazi I."/>
            <person name="Melin P."/>
            <person name="Meyer V."/>
            <person name="Mielnichuk N."/>
            <person name="Miskei M."/>
            <person name="Molnar A.P."/>
            <person name="Mule G."/>
            <person name="Ngan C.Y."/>
            <person name="Orejas M."/>
            <person name="Orosz E."/>
            <person name="Ouedraogo J.P."/>
            <person name="Overkamp K.M."/>
            <person name="Park H.-S."/>
            <person name="Perrone G."/>
            <person name="Piumi F."/>
            <person name="Punt P.J."/>
            <person name="Ram A.F."/>
            <person name="Ramon A."/>
            <person name="Rauscher S."/>
            <person name="Record E."/>
            <person name="Riano-Pachon D.M."/>
            <person name="Robert V."/>
            <person name="Roehrig J."/>
            <person name="Ruller R."/>
            <person name="Salamov A."/>
            <person name="Salih N.S."/>
            <person name="Samson R.A."/>
            <person name="Sandor E."/>
            <person name="Sanguinetti M."/>
            <person name="Schuetze T."/>
            <person name="Sepcic K."/>
            <person name="Shelest E."/>
            <person name="Sherlock G."/>
            <person name="Sophianopoulou V."/>
            <person name="Squina F.M."/>
            <person name="Sun H."/>
            <person name="Susca A."/>
            <person name="Todd R.B."/>
            <person name="Tsang A."/>
            <person name="Unkles S.E."/>
            <person name="van de Wiele N."/>
            <person name="van Rossen-Uffink D."/>
            <person name="Oliveira J.V."/>
            <person name="Vesth T.C."/>
            <person name="Visser J."/>
            <person name="Yu J.-H."/>
            <person name="Zhou M."/>
            <person name="Andersen M.R."/>
            <person name="Archer D.B."/>
            <person name="Baker S.E."/>
            <person name="Benoit I."/>
            <person name="Brakhage A.A."/>
            <person name="Braus G.H."/>
            <person name="Fischer R."/>
            <person name="Frisvad J.C."/>
            <person name="Goldman G.H."/>
            <person name="Houbraken J."/>
            <person name="Oakley B."/>
            <person name="Pocsi I."/>
            <person name="Scazzocchio C."/>
            <person name="Seiboth B."/>
            <person name="vanKuyk P.A."/>
            <person name="Wortman J."/>
            <person name="Dyer P.S."/>
            <person name="Grigoriev I.V."/>
        </authorList>
    </citation>
    <scope>NUCLEOTIDE SEQUENCE [LARGE SCALE GENOMIC DNA]</scope>
    <source>
        <strain evidence="3">CBS 516.65</strain>
    </source>
</reference>
<accession>A0A1L9VU28</accession>
<protein>
    <recommendedName>
        <fullName evidence="4">EXPERA domain-containing protein</fullName>
    </recommendedName>
</protein>
<evidence type="ECO:0000256" key="1">
    <source>
        <dbReference type="SAM" id="Phobius"/>
    </source>
</evidence>
<evidence type="ECO:0000313" key="3">
    <source>
        <dbReference type="Proteomes" id="UP000184300"/>
    </source>
</evidence>
<dbReference type="GeneID" id="34458460"/>
<evidence type="ECO:0000313" key="2">
    <source>
        <dbReference type="EMBL" id="OJJ87404.1"/>
    </source>
</evidence>
<dbReference type="Proteomes" id="UP000184300">
    <property type="component" value="Unassembled WGS sequence"/>
</dbReference>
<keyword evidence="1" id="KW-0812">Transmembrane</keyword>
<sequence>MHIPIGLSTNNDNAFWGIVSVVINAASVWIFTRWNYPKFAAVVAFFHLTHYIFDFSDIYFCERGHYWTPYGYKLMVSYAMEAIYFGLAMWVIFRDVWARPRG</sequence>
<feature type="transmembrane region" description="Helical" evidence="1">
    <location>
        <begin position="14"/>
        <end position="32"/>
    </location>
</feature>
<keyword evidence="3" id="KW-1185">Reference proteome</keyword>
<dbReference type="EMBL" id="KV878891">
    <property type="protein sequence ID" value="OJJ87404.1"/>
    <property type="molecule type" value="Genomic_DNA"/>
</dbReference>
<proteinExistence type="predicted"/>
<keyword evidence="1" id="KW-0472">Membrane</keyword>
<keyword evidence="1" id="KW-1133">Transmembrane helix</keyword>